<evidence type="ECO:0000256" key="5">
    <source>
        <dbReference type="ARBA" id="ARBA00022692"/>
    </source>
</evidence>
<dbReference type="Pfam" id="PF01580">
    <property type="entry name" value="FtsK_SpoIIIE"/>
    <property type="match status" value="1"/>
</dbReference>
<feature type="region of interest" description="Disordered" evidence="15">
    <location>
        <begin position="239"/>
        <end position="301"/>
    </location>
</feature>
<evidence type="ECO:0000259" key="17">
    <source>
        <dbReference type="PROSITE" id="PS50901"/>
    </source>
</evidence>
<feature type="transmembrane region" description="Helical" evidence="16">
    <location>
        <begin position="66"/>
        <end position="92"/>
    </location>
</feature>
<feature type="domain" description="FtsK" evidence="17">
    <location>
        <begin position="418"/>
        <end position="617"/>
    </location>
</feature>
<dbReference type="SMART" id="SM00843">
    <property type="entry name" value="Ftsk_gamma"/>
    <property type="match status" value="1"/>
</dbReference>
<dbReference type="InterPro" id="IPR036388">
    <property type="entry name" value="WH-like_DNA-bd_sf"/>
</dbReference>
<keyword evidence="12" id="KW-0131">Cell cycle</keyword>
<accession>A0A6N6N317</accession>
<feature type="compositionally biased region" description="Polar residues" evidence="15">
    <location>
        <begin position="292"/>
        <end position="301"/>
    </location>
</feature>
<keyword evidence="10" id="KW-0238">DNA-binding</keyword>
<dbReference type="InterPro" id="IPR002543">
    <property type="entry name" value="FtsK_dom"/>
</dbReference>
<evidence type="ECO:0000256" key="4">
    <source>
        <dbReference type="ARBA" id="ARBA00022618"/>
    </source>
</evidence>
<dbReference type="GO" id="GO:0005524">
    <property type="term" value="F:ATP binding"/>
    <property type="evidence" value="ECO:0007669"/>
    <property type="project" value="UniProtKB-UniRule"/>
</dbReference>
<evidence type="ECO:0000256" key="1">
    <source>
        <dbReference type="ARBA" id="ARBA00004651"/>
    </source>
</evidence>
<comment type="subunit">
    <text evidence="13">Homohexamer. Forms a ring that surrounds DNA.</text>
</comment>
<evidence type="ECO:0000256" key="15">
    <source>
        <dbReference type="SAM" id="MobiDB-lite"/>
    </source>
</evidence>
<comment type="caution">
    <text evidence="18">The sequence shown here is derived from an EMBL/GenBank/DDBJ whole genome shotgun (WGS) entry which is preliminary data.</text>
</comment>
<evidence type="ECO:0000256" key="7">
    <source>
        <dbReference type="ARBA" id="ARBA00022829"/>
    </source>
</evidence>
<evidence type="ECO:0000256" key="16">
    <source>
        <dbReference type="SAM" id="Phobius"/>
    </source>
</evidence>
<feature type="region of interest" description="Disordered" evidence="15">
    <location>
        <begin position="736"/>
        <end position="756"/>
    </location>
</feature>
<dbReference type="InterPro" id="IPR036390">
    <property type="entry name" value="WH_DNA-bd_sf"/>
</dbReference>
<feature type="compositionally biased region" description="Polar residues" evidence="15">
    <location>
        <begin position="239"/>
        <end position="249"/>
    </location>
</feature>
<dbReference type="InterPro" id="IPR025199">
    <property type="entry name" value="FtsK_4TM"/>
</dbReference>
<dbReference type="Gene3D" id="3.30.980.40">
    <property type="match status" value="1"/>
</dbReference>
<feature type="transmembrane region" description="Helical" evidence="16">
    <location>
        <begin position="183"/>
        <end position="203"/>
    </location>
</feature>
<reference evidence="18 19" key="1">
    <citation type="journal article" date="2017" name="Int. J. Syst. Evol. Microbiol.">
        <title>Desulfovibrio senegalensis sp. nov., a mesophilic sulfate reducer isolated from marine sediment.</title>
        <authorList>
            <person name="Thioye A."/>
            <person name="Gam Z.B.A."/>
            <person name="Mbengue M."/>
            <person name="Cayol J.L."/>
            <person name="Joseph-Bartoli M."/>
            <person name="Toure-Kane C."/>
            <person name="Labat M."/>
        </authorList>
    </citation>
    <scope>NUCLEOTIDE SEQUENCE [LARGE SCALE GENOMIC DNA]</scope>
    <source>
        <strain evidence="18 19">DSM 101509</strain>
    </source>
</reference>
<evidence type="ECO:0000313" key="19">
    <source>
        <dbReference type="Proteomes" id="UP000438699"/>
    </source>
</evidence>
<sequence>MARKATKETAQPVKRHRKELTGLALLFLSVFLFLSVYSFDPGDPSFNQAVSGHDVHNLMGVAGSHLAGLVVQAFGVGAVVCPILFLYWGLSLFIPRLRMTAKRWIGVAGLFLSLLAWACHPWIADVPPNAYGFVGGGFLGREIICRLTLPYLRPAGAFLLWLFVTVACLQLFIGFSWSGFFLFVQRCLAAVAATIVGTWQGFMARRELHKEKRGMREMSDDDPDAGLDADDFPLTLGETSESAAQSGQQPVVAAARENRKKRKSTNASKPAPRRPVVSSSGEYPDLALLSEPPQQADTGPNKSLLEQRAQRLTECFADFNIQGEIQQVIPGPVVTMFEYKPAPGIKVSKIENLTDDIAMALKATSVRIEAPIPGKDSVGIEIPNEERQVVYLHDVFRSNAFSKSASPLTLAIGMDIEGTPQVADLAKMPHLLVAGATGAGKSVCLNSFLLSILYKASPDEVKLLLVDPKRIELAPYASLPHLVHPVVTDMSLAKSALEWAVFEMDCRYESMAKLGVRNIEAYNKKLASLGDDRPEGLEALKNMPYLVIIIDELADLMMTAAKEVEMHIVRLAQLARAAGIHLILATQRPSVDVVTGLIKANFPTRISFFVTSKFDSRTILDAVGAERLLGRGDMLFKPSGGKLKRMHGAFVDESEIAGVVNFWNERTPQEFELDFSDWRKDDGGGVAGVGGASSDDPVYNEAVQFVLTQGKASISLIQRRFRIGFNRAARYIEQMEQDGMLGPQEGSKPRKVIKPE</sequence>
<comment type="similarity">
    <text evidence="2">Belongs to the FtsK/SpoIIIE/SftA family.</text>
</comment>
<dbReference type="GO" id="GO:0003677">
    <property type="term" value="F:DNA binding"/>
    <property type="evidence" value="ECO:0007669"/>
    <property type="project" value="UniProtKB-KW"/>
</dbReference>
<keyword evidence="11 16" id="KW-0472">Membrane</keyword>
<evidence type="ECO:0000256" key="3">
    <source>
        <dbReference type="ARBA" id="ARBA00022475"/>
    </source>
</evidence>
<proteinExistence type="inferred from homology"/>
<evidence type="ECO:0000313" key="18">
    <source>
        <dbReference type="EMBL" id="KAB1441068.1"/>
    </source>
</evidence>
<dbReference type="Pfam" id="PF17854">
    <property type="entry name" value="FtsK_alpha"/>
    <property type="match status" value="1"/>
</dbReference>
<dbReference type="RefSeq" id="WP_151151323.1">
    <property type="nucleotide sequence ID" value="NZ_WAIE01000005.1"/>
</dbReference>
<evidence type="ECO:0000256" key="6">
    <source>
        <dbReference type="ARBA" id="ARBA00022741"/>
    </source>
</evidence>
<dbReference type="SUPFAM" id="SSF52540">
    <property type="entry name" value="P-loop containing nucleoside triphosphate hydrolases"/>
    <property type="match status" value="1"/>
</dbReference>
<evidence type="ECO:0000256" key="11">
    <source>
        <dbReference type="ARBA" id="ARBA00023136"/>
    </source>
</evidence>
<dbReference type="Gene3D" id="1.10.10.10">
    <property type="entry name" value="Winged helix-like DNA-binding domain superfamily/Winged helix DNA-binding domain"/>
    <property type="match status" value="1"/>
</dbReference>
<feature type="transmembrane region" description="Helical" evidence="16">
    <location>
        <begin position="20"/>
        <end position="39"/>
    </location>
</feature>
<dbReference type="SUPFAM" id="SSF46785">
    <property type="entry name" value="Winged helix' DNA-binding domain"/>
    <property type="match status" value="1"/>
</dbReference>
<dbReference type="Pfam" id="PF09397">
    <property type="entry name" value="FtsK_gamma"/>
    <property type="match status" value="1"/>
</dbReference>
<dbReference type="Pfam" id="PF13491">
    <property type="entry name" value="FtsK_4TM"/>
    <property type="match status" value="1"/>
</dbReference>
<dbReference type="InterPro" id="IPR018541">
    <property type="entry name" value="Ftsk_gamma"/>
</dbReference>
<protein>
    <submittedName>
        <fullName evidence="18">DNA translocase FtsK</fullName>
    </submittedName>
</protein>
<dbReference type="PANTHER" id="PTHR22683:SF41">
    <property type="entry name" value="DNA TRANSLOCASE FTSK"/>
    <property type="match status" value="1"/>
</dbReference>
<dbReference type="Gene3D" id="3.40.50.300">
    <property type="entry name" value="P-loop containing nucleotide triphosphate hydrolases"/>
    <property type="match status" value="1"/>
</dbReference>
<evidence type="ECO:0000256" key="9">
    <source>
        <dbReference type="ARBA" id="ARBA00022989"/>
    </source>
</evidence>
<dbReference type="InterPro" id="IPR041027">
    <property type="entry name" value="FtsK_alpha"/>
</dbReference>
<dbReference type="Proteomes" id="UP000438699">
    <property type="component" value="Unassembled WGS sequence"/>
</dbReference>
<evidence type="ECO:0000256" key="14">
    <source>
        <dbReference type="PROSITE-ProRule" id="PRU00289"/>
    </source>
</evidence>
<dbReference type="InterPro" id="IPR027417">
    <property type="entry name" value="P-loop_NTPase"/>
</dbReference>
<keyword evidence="6 14" id="KW-0547">Nucleotide-binding</keyword>
<keyword evidence="7" id="KW-0159">Chromosome partition</keyword>
<feature type="transmembrane region" description="Helical" evidence="16">
    <location>
        <begin position="156"/>
        <end position="177"/>
    </location>
</feature>
<evidence type="ECO:0000256" key="13">
    <source>
        <dbReference type="ARBA" id="ARBA00025923"/>
    </source>
</evidence>
<dbReference type="GO" id="GO:0005886">
    <property type="term" value="C:plasma membrane"/>
    <property type="evidence" value="ECO:0007669"/>
    <property type="project" value="UniProtKB-SubCell"/>
</dbReference>
<evidence type="ECO:0000256" key="12">
    <source>
        <dbReference type="ARBA" id="ARBA00023306"/>
    </source>
</evidence>
<organism evidence="18 19">
    <name type="scientific">Pseudodesulfovibrio senegalensis</name>
    <dbReference type="NCBI Taxonomy" id="1721087"/>
    <lineage>
        <taxon>Bacteria</taxon>
        <taxon>Pseudomonadati</taxon>
        <taxon>Thermodesulfobacteriota</taxon>
        <taxon>Desulfovibrionia</taxon>
        <taxon>Desulfovibrionales</taxon>
        <taxon>Desulfovibrionaceae</taxon>
    </lineage>
</organism>
<dbReference type="GO" id="GO:0007059">
    <property type="term" value="P:chromosome segregation"/>
    <property type="evidence" value="ECO:0007669"/>
    <property type="project" value="UniProtKB-KW"/>
</dbReference>
<keyword evidence="19" id="KW-1185">Reference proteome</keyword>
<keyword evidence="3" id="KW-1003">Cell membrane</keyword>
<keyword evidence="4" id="KW-0132">Cell division</keyword>
<evidence type="ECO:0000256" key="10">
    <source>
        <dbReference type="ARBA" id="ARBA00023125"/>
    </source>
</evidence>
<dbReference type="InterPro" id="IPR050206">
    <property type="entry name" value="FtsK/SpoIIIE/SftA"/>
</dbReference>
<feature type="compositionally biased region" description="Acidic residues" evidence="15">
    <location>
        <begin position="219"/>
        <end position="231"/>
    </location>
</feature>
<dbReference type="AlphaFoldDB" id="A0A6N6N317"/>
<dbReference type="EMBL" id="WAIE01000005">
    <property type="protein sequence ID" value="KAB1441068.1"/>
    <property type="molecule type" value="Genomic_DNA"/>
</dbReference>
<gene>
    <name evidence="18" type="ORF">F8A88_11550</name>
</gene>
<dbReference type="InterPro" id="IPR003593">
    <property type="entry name" value="AAA+_ATPase"/>
</dbReference>
<feature type="region of interest" description="Disordered" evidence="15">
    <location>
        <begin position="213"/>
        <end position="232"/>
    </location>
</feature>
<evidence type="ECO:0000256" key="8">
    <source>
        <dbReference type="ARBA" id="ARBA00022840"/>
    </source>
</evidence>
<evidence type="ECO:0000256" key="2">
    <source>
        <dbReference type="ARBA" id="ARBA00006474"/>
    </source>
</evidence>
<comment type="subcellular location">
    <subcellularLocation>
        <location evidence="1">Cell membrane</location>
        <topology evidence="1">Multi-pass membrane protein</topology>
    </subcellularLocation>
</comment>
<dbReference type="PANTHER" id="PTHR22683">
    <property type="entry name" value="SPORULATION PROTEIN RELATED"/>
    <property type="match status" value="1"/>
</dbReference>
<keyword evidence="9 16" id="KW-1133">Transmembrane helix</keyword>
<dbReference type="OrthoDB" id="9807790at2"/>
<keyword evidence="5 16" id="KW-0812">Transmembrane</keyword>
<name>A0A6N6N317_9BACT</name>
<feature type="binding site" evidence="14">
    <location>
        <begin position="435"/>
        <end position="442"/>
    </location>
    <ligand>
        <name>ATP</name>
        <dbReference type="ChEBI" id="CHEBI:30616"/>
    </ligand>
</feature>
<dbReference type="SMART" id="SM00382">
    <property type="entry name" value="AAA"/>
    <property type="match status" value="1"/>
</dbReference>
<dbReference type="GO" id="GO:0051301">
    <property type="term" value="P:cell division"/>
    <property type="evidence" value="ECO:0007669"/>
    <property type="project" value="UniProtKB-KW"/>
</dbReference>
<keyword evidence="8 14" id="KW-0067">ATP-binding</keyword>
<dbReference type="PROSITE" id="PS50901">
    <property type="entry name" value="FTSK"/>
    <property type="match status" value="1"/>
</dbReference>
<feature type="transmembrane region" description="Helical" evidence="16">
    <location>
        <begin position="104"/>
        <end position="124"/>
    </location>
</feature>